<reference evidence="2" key="1">
    <citation type="journal article" date="2016" name="Nat. Commun.">
        <title>The Gonium pectorale genome demonstrates co-option of cell cycle regulation during the evolution of multicellularity.</title>
        <authorList>
            <person name="Hanschen E.R."/>
            <person name="Marriage T.N."/>
            <person name="Ferris P.J."/>
            <person name="Hamaji T."/>
            <person name="Toyoda A."/>
            <person name="Fujiyama A."/>
            <person name="Neme R."/>
            <person name="Noguchi H."/>
            <person name="Minakuchi Y."/>
            <person name="Suzuki M."/>
            <person name="Kawai-Toyooka H."/>
            <person name="Smith D.R."/>
            <person name="Sparks H."/>
            <person name="Anderson J."/>
            <person name="Bakaric R."/>
            <person name="Luria V."/>
            <person name="Karger A."/>
            <person name="Kirschner M.W."/>
            <person name="Durand P.M."/>
            <person name="Michod R.E."/>
            <person name="Nozaki H."/>
            <person name="Olson B.J."/>
        </authorList>
    </citation>
    <scope>NUCLEOTIDE SEQUENCE [LARGE SCALE GENOMIC DNA]</scope>
    <source>
        <strain evidence="2">NIES-2863</strain>
    </source>
</reference>
<evidence type="ECO:0000313" key="1">
    <source>
        <dbReference type="EMBL" id="KXZ48133.1"/>
    </source>
</evidence>
<organism evidence="1 2">
    <name type="scientific">Gonium pectorale</name>
    <name type="common">Green alga</name>
    <dbReference type="NCBI Taxonomy" id="33097"/>
    <lineage>
        <taxon>Eukaryota</taxon>
        <taxon>Viridiplantae</taxon>
        <taxon>Chlorophyta</taxon>
        <taxon>core chlorophytes</taxon>
        <taxon>Chlorophyceae</taxon>
        <taxon>CS clade</taxon>
        <taxon>Chlamydomonadales</taxon>
        <taxon>Volvocaceae</taxon>
        <taxon>Gonium</taxon>
    </lineage>
</organism>
<sequence length="54" mass="5888">MKDRGQHAIKLVSLADTWNVCAPEYFAKALLGSPERLESAVSSAVEPLVEKCVE</sequence>
<comment type="caution">
    <text evidence="1">The sequence shown here is derived from an EMBL/GenBank/DDBJ whole genome shotgun (WGS) entry which is preliminary data.</text>
</comment>
<evidence type="ECO:0000313" key="2">
    <source>
        <dbReference type="Proteomes" id="UP000075714"/>
    </source>
</evidence>
<proteinExistence type="predicted"/>
<gene>
    <name evidence="1" type="ORF">GPECTOR_30g229</name>
</gene>
<name>A0A150GEC8_GONPE</name>
<dbReference type="AlphaFoldDB" id="A0A150GEC8"/>
<keyword evidence="2" id="KW-1185">Reference proteome</keyword>
<dbReference type="Proteomes" id="UP000075714">
    <property type="component" value="Unassembled WGS sequence"/>
</dbReference>
<protein>
    <submittedName>
        <fullName evidence="1">Uncharacterized protein</fullName>
    </submittedName>
</protein>
<dbReference type="EMBL" id="LSYV01000031">
    <property type="protein sequence ID" value="KXZ48133.1"/>
    <property type="molecule type" value="Genomic_DNA"/>
</dbReference>
<accession>A0A150GEC8</accession>